<dbReference type="Pfam" id="PF00069">
    <property type="entry name" value="Pkinase"/>
    <property type="match status" value="1"/>
</dbReference>
<dbReference type="PANTHER" id="PTHR43289">
    <property type="entry name" value="MITOGEN-ACTIVATED PROTEIN KINASE KINASE KINASE 20-RELATED"/>
    <property type="match status" value="1"/>
</dbReference>
<evidence type="ECO:0000256" key="3">
    <source>
        <dbReference type="ARBA" id="ARBA00022777"/>
    </source>
</evidence>
<feature type="domain" description="Protein kinase" evidence="6">
    <location>
        <begin position="16"/>
        <end position="284"/>
    </location>
</feature>
<keyword evidence="3 7" id="KW-0418">Kinase</keyword>
<keyword evidence="8" id="KW-1185">Reference proteome</keyword>
<dbReference type="GO" id="GO:0004674">
    <property type="term" value="F:protein serine/threonine kinase activity"/>
    <property type="evidence" value="ECO:0007669"/>
    <property type="project" value="UniProtKB-KW"/>
</dbReference>
<dbReference type="InterPro" id="IPR000719">
    <property type="entry name" value="Prot_kinase_dom"/>
</dbReference>
<evidence type="ECO:0000256" key="1">
    <source>
        <dbReference type="ARBA" id="ARBA00022679"/>
    </source>
</evidence>
<dbReference type="PANTHER" id="PTHR43289:SF34">
    <property type="entry name" value="SERINE_THREONINE-PROTEIN KINASE YBDM-RELATED"/>
    <property type="match status" value="1"/>
</dbReference>
<sequence>MRDAPRDDRGLLAGRYRLDAWLGGGAMGDVYAAEDAATGGRVAIKLLNERHRERPEARERFRREAQAAARIDHPHVVKLLDFGAEPGGLPYLVMELLAGESLDCTLEREVRLPWPAVTTIAGQVAAGLQAAHDLGVVHRDLKPSNCFRTGDGEAQVIKIVDFGLAKLRGGPEGVRELTATGAWLGTLRYMAPEQAHDPASVDGRADLYSLAVIVFRLLTGAAPVQGDNELHFLNNLLHAPARALAEAAPGFAWPEALEGFFRTALARRPEERFADARSFAAALLAAAPGGVAPLPIVGAARDDEAFAPTELAAPSRREPASARAVADTCREIAAMTAIYVDARQSWDDERYPLPGGTTLVIGLGELCVAQEQAIVCPIAGVGPSPRSMAQRVCEFAGPQVAAAVMSLRARSPGHLYPLDGGRLAAGRVLFAAMASEAIGVLRMREWSEVFAANTLALVERLQIAALAVPALFWGAPGAGRRSGIVAVVEAFARVLLAAPCPGLATLRLVIPDGGEALVRAGGELSLDLSPLSPAPLERTQRFVLGRYRAMHELGAALRAAVPRELRADEYGERWSFRVVQTGRTLARAELEGGVTPAALGLKHGARLVLALP</sequence>
<reference evidence="7" key="1">
    <citation type="submission" date="2021-08" db="EMBL/GenBank/DDBJ databases">
        <authorList>
            <person name="Stevens D.C."/>
        </authorList>
    </citation>
    <scope>NUCLEOTIDE SEQUENCE</scope>
    <source>
        <strain evidence="7">DSM 53165</strain>
    </source>
</reference>
<evidence type="ECO:0000256" key="5">
    <source>
        <dbReference type="PROSITE-ProRule" id="PRU10141"/>
    </source>
</evidence>
<evidence type="ECO:0000259" key="6">
    <source>
        <dbReference type="PROSITE" id="PS50011"/>
    </source>
</evidence>
<dbReference type="Gene3D" id="3.40.220.10">
    <property type="entry name" value="Leucine Aminopeptidase, subunit E, domain 1"/>
    <property type="match status" value="1"/>
</dbReference>
<dbReference type="EMBL" id="JAIRAU010000011">
    <property type="protein sequence ID" value="MBZ5710109.1"/>
    <property type="molecule type" value="Genomic_DNA"/>
</dbReference>
<dbReference type="SUPFAM" id="SSF52949">
    <property type="entry name" value="Macro domain-like"/>
    <property type="match status" value="1"/>
</dbReference>
<proteinExistence type="predicted"/>
<evidence type="ECO:0000313" key="7">
    <source>
        <dbReference type="EMBL" id="MBZ5710109.1"/>
    </source>
</evidence>
<feature type="binding site" evidence="5">
    <location>
        <position position="45"/>
    </location>
    <ligand>
        <name>ATP</name>
        <dbReference type="ChEBI" id="CHEBI:30616"/>
    </ligand>
</feature>
<gene>
    <name evidence="7" type="ORF">K7C98_12665</name>
</gene>
<protein>
    <submittedName>
        <fullName evidence="7">Serine/threonine protein kinase</fullName>
    </submittedName>
</protein>
<accession>A0ABS7TPE7</accession>
<dbReference type="SMART" id="SM00220">
    <property type="entry name" value="S_TKc"/>
    <property type="match status" value="1"/>
</dbReference>
<dbReference type="Gene3D" id="3.30.200.20">
    <property type="entry name" value="Phosphorylase Kinase, domain 1"/>
    <property type="match status" value="1"/>
</dbReference>
<dbReference type="RefSeq" id="WP_224191878.1">
    <property type="nucleotide sequence ID" value="NZ_JAIRAU010000011.1"/>
</dbReference>
<evidence type="ECO:0000313" key="8">
    <source>
        <dbReference type="Proteomes" id="UP001139031"/>
    </source>
</evidence>
<dbReference type="CDD" id="cd14014">
    <property type="entry name" value="STKc_PknB_like"/>
    <property type="match status" value="1"/>
</dbReference>
<dbReference type="SUPFAM" id="SSF56112">
    <property type="entry name" value="Protein kinase-like (PK-like)"/>
    <property type="match status" value="1"/>
</dbReference>
<dbReference type="InterPro" id="IPR043472">
    <property type="entry name" value="Macro_dom-like"/>
</dbReference>
<dbReference type="PROSITE" id="PS50011">
    <property type="entry name" value="PROTEIN_KINASE_DOM"/>
    <property type="match status" value="1"/>
</dbReference>
<organism evidence="7 8">
    <name type="scientific">Nannocystis pusilla</name>
    <dbReference type="NCBI Taxonomy" id="889268"/>
    <lineage>
        <taxon>Bacteria</taxon>
        <taxon>Pseudomonadati</taxon>
        <taxon>Myxococcota</taxon>
        <taxon>Polyangia</taxon>
        <taxon>Nannocystales</taxon>
        <taxon>Nannocystaceae</taxon>
        <taxon>Nannocystis</taxon>
    </lineage>
</organism>
<dbReference type="InterPro" id="IPR011009">
    <property type="entry name" value="Kinase-like_dom_sf"/>
</dbReference>
<keyword evidence="7" id="KW-0723">Serine/threonine-protein kinase</keyword>
<dbReference type="Gene3D" id="1.10.510.10">
    <property type="entry name" value="Transferase(Phosphotransferase) domain 1"/>
    <property type="match status" value="1"/>
</dbReference>
<keyword evidence="1" id="KW-0808">Transferase</keyword>
<dbReference type="Proteomes" id="UP001139031">
    <property type="component" value="Unassembled WGS sequence"/>
</dbReference>
<keyword evidence="4 5" id="KW-0067">ATP-binding</keyword>
<evidence type="ECO:0000256" key="2">
    <source>
        <dbReference type="ARBA" id="ARBA00022741"/>
    </source>
</evidence>
<dbReference type="InterPro" id="IPR017441">
    <property type="entry name" value="Protein_kinase_ATP_BS"/>
</dbReference>
<dbReference type="PROSITE" id="PS00107">
    <property type="entry name" value="PROTEIN_KINASE_ATP"/>
    <property type="match status" value="1"/>
</dbReference>
<comment type="caution">
    <text evidence="7">The sequence shown here is derived from an EMBL/GenBank/DDBJ whole genome shotgun (WGS) entry which is preliminary data.</text>
</comment>
<evidence type="ECO:0000256" key="4">
    <source>
        <dbReference type="ARBA" id="ARBA00022840"/>
    </source>
</evidence>
<keyword evidence="2 5" id="KW-0547">Nucleotide-binding</keyword>
<name>A0ABS7TPE7_9BACT</name>